<dbReference type="PaxDb" id="55529-EKX41795"/>
<keyword evidence="3" id="KW-1185">Reference proteome</keyword>
<evidence type="ECO:0000313" key="1">
    <source>
        <dbReference type="EMBL" id="EKX41795.1"/>
    </source>
</evidence>
<dbReference type="KEGG" id="gtt:GUITHDRAFT_153752"/>
<proteinExistence type="predicted"/>
<dbReference type="PANTHER" id="PTHR36052">
    <property type="entry name" value="EXCITATORY AMINO ACID TRANSPORTER"/>
    <property type="match status" value="1"/>
</dbReference>
<dbReference type="PANTHER" id="PTHR36052:SF1">
    <property type="entry name" value="EXCITATORY AMINO ACID TRANSPORTER"/>
    <property type="match status" value="1"/>
</dbReference>
<dbReference type="EMBL" id="JH993021">
    <property type="protein sequence ID" value="EKX41795.1"/>
    <property type="molecule type" value="Genomic_DNA"/>
</dbReference>
<accession>L1J150</accession>
<dbReference type="Proteomes" id="UP000011087">
    <property type="component" value="Unassembled WGS sequence"/>
</dbReference>
<organism evidence="1">
    <name type="scientific">Guillardia theta (strain CCMP2712)</name>
    <name type="common">Cryptophyte</name>
    <dbReference type="NCBI Taxonomy" id="905079"/>
    <lineage>
        <taxon>Eukaryota</taxon>
        <taxon>Cryptophyceae</taxon>
        <taxon>Pyrenomonadales</taxon>
        <taxon>Geminigeraceae</taxon>
        <taxon>Guillardia</taxon>
    </lineage>
</organism>
<dbReference type="AlphaFoldDB" id="L1J150"/>
<dbReference type="RefSeq" id="XP_005828775.1">
    <property type="nucleotide sequence ID" value="XM_005828718.1"/>
</dbReference>
<dbReference type="GeneID" id="17298488"/>
<reference evidence="3" key="2">
    <citation type="submission" date="2012-11" db="EMBL/GenBank/DDBJ databases">
        <authorList>
            <person name="Kuo A."/>
            <person name="Curtis B.A."/>
            <person name="Tanifuji G."/>
            <person name="Burki F."/>
            <person name="Gruber A."/>
            <person name="Irimia M."/>
            <person name="Maruyama S."/>
            <person name="Arias M.C."/>
            <person name="Ball S.G."/>
            <person name="Gile G.H."/>
            <person name="Hirakawa Y."/>
            <person name="Hopkins J.F."/>
            <person name="Rensing S.A."/>
            <person name="Schmutz J."/>
            <person name="Symeonidi A."/>
            <person name="Elias M."/>
            <person name="Eveleigh R.J."/>
            <person name="Herman E.K."/>
            <person name="Klute M.J."/>
            <person name="Nakayama T."/>
            <person name="Obornik M."/>
            <person name="Reyes-Prieto A."/>
            <person name="Armbrust E.V."/>
            <person name="Aves S.J."/>
            <person name="Beiko R.G."/>
            <person name="Coutinho P."/>
            <person name="Dacks J.B."/>
            <person name="Durnford D.G."/>
            <person name="Fast N.M."/>
            <person name="Green B.R."/>
            <person name="Grisdale C."/>
            <person name="Hempe F."/>
            <person name="Henrissat B."/>
            <person name="Hoppner M.P."/>
            <person name="Ishida K.-I."/>
            <person name="Kim E."/>
            <person name="Koreny L."/>
            <person name="Kroth P.G."/>
            <person name="Liu Y."/>
            <person name="Malik S.-B."/>
            <person name="Maier U.G."/>
            <person name="McRose D."/>
            <person name="Mock T."/>
            <person name="Neilson J.A."/>
            <person name="Onodera N.T."/>
            <person name="Poole A.M."/>
            <person name="Pritham E.J."/>
            <person name="Richards T.A."/>
            <person name="Rocap G."/>
            <person name="Roy S.W."/>
            <person name="Sarai C."/>
            <person name="Schaack S."/>
            <person name="Shirato S."/>
            <person name="Slamovits C.H."/>
            <person name="Spencer D.F."/>
            <person name="Suzuki S."/>
            <person name="Worden A.Z."/>
            <person name="Zauner S."/>
            <person name="Barry K."/>
            <person name="Bell C."/>
            <person name="Bharti A.K."/>
            <person name="Crow J.A."/>
            <person name="Grimwood J."/>
            <person name="Kramer R."/>
            <person name="Lindquist E."/>
            <person name="Lucas S."/>
            <person name="Salamov A."/>
            <person name="McFadden G.I."/>
            <person name="Lane C.E."/>
            <person name="Keeling P.J."/>
            <person name="Gray M.W."/>
            <person name="Grigoriev I.V."/>
            <person name="Archibald J.M."/>
        </authorList>
    </citation>
    <scope>NUCLEOTIDE SEQUENCE</scope>
    <source>
        <strain evidence="3">CCMP2712</strain>
    </source>
</reference>
<reference evidence="2" key="3">
    <citation type="submission" date="2016-03" db="UniProtKB">
        <authorList>
            <consortium name="EnsemblProtists"/>
        </authorList>
    </citation>
    <scope>IDENTIFICATION</scope>
</reference>
<dbReference type="OrthoDB" id="523796at2759"/>
<evidence type="ECO:0000313" key="2">
    <source>
        <dbReference type="EnsemblProtists" id="EKX41795"/>
    </source>
</evidence>
<dbReference type="HOGENOM" id="CLU_171414_0_0_1"/>
<sequence>MAGEMLMGATFGVLVKLYSNSLRRVSLLRQPWEHFLLAGIGAYSFQCIAVWTEQNIARYEEKLKEFKEGKQVKYY</sequence>
<gene>
    <name evidence="1" type="ORF">GUITHDRAFT_153752</name>
</gene>
<name>L1J150_GUITC</name>
<dbReference type="OMA" id="HCCEGAG"/>
<reference evidence="1 3" key="1">
    <citation type="journal article" date="2012" name="Nature">
        <title>Algal genomes reveal evolutionary mosaicism and the fate of nucleomorphs.</title>
        <authorList>
            <consortium name="DOE Joint Genome Institute"/>
            <person name="Curtis B.A."/>
            <person name="Tanifuji G."/>
            <person name="Burki F."/>
            <person name="Gruber A."/>
            <person name="Irimia M."/>
            <person name="Maruyama S."/>
            <person name="Arias M.C."/>
            <person name="Ball S.G."/>
            <person name="Gile G.H."/>
            <person name="Hirakawa Y."/>
            <person name="Hopkins J.F."/>
            <person name="Kuo A."/>
            <person name="Rensing S.A."/>
            <person name="Schmutz J."/>
            <person name="Symeonidi A."/>
            <person name="Elias M."/>
            <person name="Eveleigh R.J."/>
            <person name="Herman E.K."/>
            <person name="Klute M.J."/>
            <person name="Nakayama T."/>
            <person name="Obornik M."/>
            <person name="Reyes-Prieto A."/>
            <person name="Armbrust E.V."/>
            <person name="Aves S.J."/>
            <person name="Beiko R.G."/>
            <person name="Coutinho P."/>
            <person name="Dacks J.B."/>
            <person name="Durnford D.G."/>
            <person name="Fast N.M."/>
            <person name="Green B.R."/>
            <person name="Grisdale C.J."/>
            <person name="Hempel F."/>
            <person name="Henrissat B."/>
            <person name="Hoppner M.P."/>
            <person name="Ishida K."/>
            <person name="Kim E."/>
            <person name="Koreny L."/>
            <person name="Kroth P.G."/>
            <person name="Liu Y."/>
            <person name="Malik S.B."/>
            <person name="Maier U.G."/>
            <person name="McRose D."/>
            <person name="Mock T."/>
            <person name="Neilson J.A."/>
            <person name="Onodera N.T."/>
            <person name="Poole A.M."/>
            <person name="Pritham E.J."/>
            <person name="Richards T.A."/>
            <person name="Rocap G."/>
            <person name="Roy S.W."/>
            <person name="Sarai C."/>
            <person name="Schaack S."/>
            <person name="Shirato S."/>
            <person name="Slamovits C.H."/>
            <person name="Spencer D.F."/>
            <person name="Suzuki S."/>
            <person name="Worden A.Z."/>
            <person name="Zauner S."/>
            <person name="Barry K."/>
            <person name="Bell C."/>
            <person name="Bharti A.K."/>
            <person name="Crow J.A."/>
            <person name="Grimwood J."/>
            <person name="Kramer R."/>
            <person name="Lindquist E."/>
            <person name="Lucas S."/>
            <person name="Salamov A."/>
            <person name="McFadden G.I."/>
            <person name="Lane C.E."/>
            <person name="Keeling P.J."/>
            <person name="Gray M.W."/>
            <person name="Grigoriev I.V."/>
            <person name="Archibald J.M."/>
        </authorList>
    </citation>
    <scope>NUCLEOTIDE SEQUENCE</scope>
    <source>
        <strain evidence="1 3">CCMP2712</strain>
    </source>
</reference>
<dbReference type="EnsemblProtists" id="EKX41795">
    <property type="protein sequence ID" value="EKX41795"/>
    <property type="gene ID" value="GUITHDRAFT_153752"/>
</dbReference>
<evidence type="ECO:0000313" key="3">
    <source>
        <dbReference type="Proteomes" id="UP000011087"/>
    </source>
</evidence>
<protein>
    <submittedName>
        <fullName evidence="1 2">Uncharacterized protein</fullName>
    </submittedName>
</protein>